<evidence type="ECO:0000256" key="8">
    <source>
        <dbReference type="ARBA" id="ARBA00023034"/>
    </source>
</evidence>
<dbReference type="PANTHER" id="PTHR11214">
    <property type="entry name" value="BETA-1,3-N-ACETYLGLUCOSAMINYLTRANSFERASE"/>
    <property type="match status" value="1"/>
</dbReference>
<evidence type="ECO:0000256" key="4">
    <source>
        <dbReference type="ARBA" id="ARBA00022679"/>
    </source>
</evidence>
<dbReference type="Pfam" id="PF01762">
    <property type="entry name" value="Galactosyl_T"/>
    <property type="match status" value="1"/>
</dbReference>
<evidence type="ECO:0000256" key="1">
    <source>
        <dbReference type="ARBA" id="ARBA00004323"/>
    </source>
</evidence>
<dbReference type="FunFam" id="3.90.550.50:FF:000068">
    <property type="entry name" value="Hexosyltransferase"/>
    <property type="match status" value="1"/>
</dbReference>
<dbReference type="KEGG" id="cel:CELE_F48F7.3"/>
<evidence type="ECO:0000256" key="6">
    <source>
        <dbReference type="ARBA" id="ARBA00022968"/>
    </source>
</evidence>
<dbReference type="InParanoid" id="Q20575"/>
<accession>Q20575</accession>
<evidence type="ECO:0000256" key="10">
    <source>
        <dbReference type="RuleBase" id="RU363063"/>
    </source>
</evidence>
<dbReference type="GO" id="GO:0016757">
    <property type="term" value="F:glycosyltransferase activity"/>
    <property type="evidence" value="ECO:0000318"/>
    <property type="project" value="GO_Central"/>
</dbReference>
<evidence type="ECO:0000256" key="5">
    <source>
        <dbReference type="ARBA" id="ARBA00022692"/>
    </source>
</evidence>
<dbReference type="EMBL" id="BX284606">
    <property type="protein sequence ID" value="CAA93493.2"/>
    <property type="molecule type" value="Genomic_DNA"/>
</dbReference>
<dbReference type="eggNOG" id="KOG2287">
    <property type="taxonomic scope" value="Eukaryota"/>
</dbReference>
<comment type="similarity">
    <text evidence="2 10">Belongs to the glycosyltransferase 31 family.</text>
</comment>
<dbReference type="GeneID" id="185989"/>
<dbReference type="InterPro" id="IPR002659">
    <property type="entry name" value="Glyco_trans_31"/>
</dbReference>
<dbReference type="CTD" id="185989"/>
<evidence type="ECO:0000313" key="12">
    <source>
        <dbReference type="Proteomes" id="UP000001940"/>
    </source>
</evidence>
<name>Q20575_CAEEL</name>
<evidence type="ECO:0000313" key="11">
    <source>
        <dbReference type="EMBL" id="CAA93493.2"/>
    </source>
</evidence>
<dbReference type="Proteomes" id="UP000001940">
    <property type="component" value="Chromosome X"/>
</dbReference>
<dbReference type="HOGENOM" id="CLU_752812_0_0_1"/>
<dbReference type="PhylomeDB" id="Q20575"/>
<protein>
    <recommendedName>
        <fullName evidence="10">Hexosyltransferase</fullName>
        <ecNumber evidence="10">2.4.1.-</ecNumber>
    </recommendedName>
</protein>
<keyword evidence="8 10" id="KW-0333">Golgi apparatus</keyword>
<dbReference type="GO" id="GO:0016758">
    <property type="term" value="F:hexosyltransferase activity"/>
    <property type="evidence" value="ECO:0007669"/>
    <property type="project" value="InterPro"/>
</dbReference>
<dbReference type="PaxDb" id="6239-F48F7.3"/>
<evidence type="ECO:0000256" key="3">
    <source>
        <dbReference type="ARBA" id="ARBA00022676"/>
    </source>
</evidence>
<dbReference type="PANTHER" id="PTHR11214:SF364">
    <property type="entry name" value="HEXOSYLTRANSFERASE"/>
    <property type="match status" value="1"/>
</dbReference>
<comment type="subcellular location">
    <subcellularLocation>
        <location evidence="1 10">Golgi apparatus membrane</location>
        <topology evidence="1 10">Single-pass type II membrane protein</topology>
    </subcellularLocation>
</comment>
<keyword evidence="5 10" id="KW-0812">Transmembrane</keyword>
<proteinExistence type="inferred from homology"/>
<dbReference type="Bgee" id="WBGene00009849">
    <property type="expression patterns" value="Expressed in embryo and 1 other cell type or tissue"/>
</dbReference>
<dbReference type="AlphaFoldDB" id="Q20575"/>
<organism evidence="11 12">
    <name type="scientific">Caenorhabditis elegans</name>
    <dbReference type="NCBI Taxonomy" id="6239"/>
    <lineage>
        <taxon>Eukaryota</taxon>
        <taxon>Metazoa</taxon>
        <taxon>Ecdysozoa</taxon>
        <taxon>Nematoda</taxon>
        <taxon>Chromadorea</taxon>
        <taxon>Rhabditida</taxon>
        <taxon>Rhabditina</taxon>
        <taxon>Rhabditomorpha</taxon>
        <taxon>Rhabditoidea</taxon>
        <taxon>Rhabditidae</taxon>
        <taxon>Peloderinae</taxon>
        <taxon>Caenorhabditis</taxon>
    </lineage>
</organism>
<dbReference type="RefSeq" id="NP_510324.2">
    <property type="nucleotide sequence ID" value="NM_077923.2"/>
</dbReference>
<keyword evidence="3 10" id="KW-0328">Glycosyltransferase</keyword>
<dbReference type="GO" id="GO:0006493">
    <property type="term" value="P:protein O-linked glycosylation"/>
    <property type="evidence" value="ECO:0000318"/>
    <property type="project" value="GO_Central"/>
</dbReference>
<dbReference type="CAZy" id="GT31">
    <property type="family name" value="Glycosyltransferase Family 31"/>
</dbReference>
<evidence type="ECO:0000256" key="9">
    <source>
        <dbReference type="ARBA" id="ARBA00023136"/>
    </source>
</evidence>
<dbReference type="AGR" id="WB:WBGene00009849"/>
<sequence>MRIFARFFLSLIVFTSFVICIVFTISSLFFPTIIQYDEINDENCFNMPPRHYIHPVYLGSGPPIQSTPRPLYNPRRVKTSARLDCHLQNKTLIIVNSHANHTKYREMQRENFGPAWLNENNAVMYFIVGTDIDVDIDDEIKTYEDIIQVDINENYHNITYKAIFWINEINKCRHGPKLLLKIDDDVHIDMIGLQFLIKRYSVMDDFMACRVISNGQVVRNNTSKWYLSKKDYKFPNLGTYCQGMVYFISGNLLPILHGNIEKSQFLWMDDWYVTRSLVGDYKISYYSLEQHSISPNTVREVYSSLMAIKTRKWRTIFAHFRPPQKFPMYRRRKIWANITEINNSCNILRKARINFVSAY</sequence>
<dbReference type="FunCoup" id="Q20575">
    <property type="interactions" value="1"/>
</dbReference>
<evidence type="ECO:0000256" key="2">
    <source>
        <dbReference type="ARBA" id="ARBA00008661"/>
    </source>
</evidence>
<keyword evidence="9 10" id="KW-0472">Membrane</keyword>
<dbReference type="OrthoDB" id="6381420at2759"/>
<keyword evidence="12" id="KW-1185">Reference proteome</keyword>
<evidence type="ECO:0000256" key="7">
    <source>
        <dbReference type="ARBA" id="ARBA00022989"/>
    </source>
</evidence>
<reference evidence="11 12" key="1">
    <citation type="journal article" date="1998" name="Science">
        <title>Genome sequence of the nematode C. elegans: a platform for investigating biology.</title>
        <authorList>
            <consortium name="The C. elegans sequencing consortium"/>
            <person name="Sulson J.E."/>
            <person name="Waterston R."/>
        </authorList>
    </citation>
    <scope>NUCLEOTIDE SEQUENCE [LARGE SCALE GENOMIC DNA]</scope>
    <source>
        <strain evidence="11 12">Bristol N2</strain>
    </source>
</reference>
<dbReference type="Gene3D" id="3.90.550.50">
    <property type="match status" value="1"/>
</dbReference>
<dbReference type="UCSC" id="F48F7.3">
    <property type="organism name" value="c. elegans"/>
</dbReference>
<dbReference type="GO" id="GO:0000139">
    <property type="term" value="C:Golgi membrane"/>
    <property type="evidence" value="ECO:0000318"/>
    <property type="project" value="GO_Central"/>
</dbReference>
<keyword evidence="7 10" id="KW-1133">Transmembrane helix</keyword>
<gene>
    <name evidence="11" type="ORF">CELE_F48F7.3</name>
    <name evidence="11 13" type="ORF">F48F7.3</name>
</gene>
<dbReference type="EC" id="2.4.1.-" evidence="10"/>
<evidence type="ECO:0000313" key="13">
    <source>
        <dbReference type="WormBase" id="F48F7.3"/>
    </source>
</evidence>
<keyword evidence="4" id="KW-0808">Transferase</keyword>
<dbReference type="SMR" id="Q20575"/>
<dbReference type="OMA" id="TYCQGMV"/>
<keyword evidence="6 10" id="KW-0735">Signal-anchor</keyword>
<feature type="transmembrane region" description="Helical" evidence="10">
    <location>
        <begin position="7"/>
        <end position="30"/>
    </location>
</feature>
<dbReference type="WormBase" id="F48F7.3">
    <property type="protein sequence ID" value="CE43139"/>
    <property type="gene ID" value="WBGene00009849"/>
</dbReference>